<feature type="chain" id="PRO_5020844891" description="Chitin-binding type-2 domain-containing protein" evidence="1">
    <location>
        <begin position="28"/>
        <end position="91"/>
    </location>
</feature>
<dbReference type="AlphaFoldDB" id="A0A4Q7CWB8"/>
<feature type="signal peptide" evidence="1">
    <location>
        <begin position="1"/>
        <end position="27"/>
    </location>
</feature>
<dbReference type="RefSeq" id="WP_083203338.1">
    <property type="nucleotide sequence ID" value="NZ_CAXAOR010000059.1"/>
</dbReference>
<dbReference type="PROSITE" id="PS51257">
    <property type="entry name" value="PROKAR_LIPOPROTEIN"/>
    <property type="match status" value="1"/>
</dbReference>
<protein>
    <recommendedName>
        <fullName evidence="2">Chitin-binding type-2 domain-containing protein</fullName>
    </recommendedName>
</protein>
<evidence type="ECO:0000259" key="2">
    <source>
        <dbReference type="Pfam" id="PF01607"/>
    </source>
</evidence>
<evidence type="ECO:0000313" key="4">
    <source>
        <dbReference type="Proteomes" id="UP000293369"/>
    </source>
</evidence>
<feature type="domain" description="Chitin-binding type-2" evidence="2">
    <location>
        <begin position="41"/>
        <end position="91"/>
    </location>
</feature>
<sequence>MFMNLFRVNLKTNKALLGLMIAGFLSACSTGSALDSRDPPCTKAGYFKSTNVVGGFHRCVYNTSIQRWIQYPYNCPTGLEFDESKQACVRP</sequence>
<dbReference type="InterPro" id="IPR036508">
    <property type="entry name" value="Chitin-bd_dom_sf"/>
</dbReference>
<evidence type="ECO:0000256" key="1">
    <source>
        <dbReference type="SAM" id="SignalP"/>
    </source>
</evidence>
<evidence type="ECO:0000313" key="3">
    <source>
        <dbReference type="EMBL" id="RZI29951.1"/>
    </source>
</evidence>
<reference evidence="3 4" key="1">
    <citation type="submission" date="2019-02" db="EMBL/GenBank/DDBJ databases">
        <title>Pseudomonas spp from wheat grain.</title>
        <authorList>
            <person name="Cho G.-S."/>
            <person name="Franz C.M.A.P."/>
        </authorList>
    </citation>
    <scope>NUCLEOTIDE SEQUENCE [LARGE SCALE GENOMIC DNA]</scope>
    <source>
        <strain evidence="3 4">133NRW</strain>
    </source>
</reference>
<keyword evidence="1" id="KW-0732">Signal</keyword>
<gene>
    <name evidence="3" type="ORF">EUX57_20280</name>
</gene>
<dbReference type="InterPro" id="IPR002557">
    <property type="entry name" value="Chitin-bd_dom"/>
</dbReference>
<dbReference type="GO" id="GO:0008061">
    <property type="term" value="F:chitin binding"/>
    <property type="evidence" value="ECO:0007669"/>
    <property type="project" value="InterPro"/>
</dbReference>
<proteinExistence type="predicted"/>
<organism evidence="3 4">
    <name type="scientific">Pseudomonas orientalis</name>
    <dbReference type="NCBI Taxonomy" id="76758"/>
    <lineage>
        <taxon>Bacteria</taxon>
        <taxon>Pseudomonadati</taxon>
        <taxon>Pseudomonadota</taxon>
        <taxon>Gammaproteobacteria</taxon>
        <taxon>Pseudomonadales</taxon>
        <taxon>Pseudomonadaceae</taxon>
        <taxon>Pseudomonas</taxon>
    </lineage>
</organism>
<dbReference type="Pfam" id="PF01607">
    <property type="entry name" value="CBM_14"/>
    <property type="match status" value="1"/>
</dbReference>
<dbReference type="SUPFAM" id="SSF57625">
    <property type="entry name" value="Invertebrate chitin-binding proteins"/>
    <property type="match status" value="1"/>
</dbReference>
<dbReference type="GO" id="GO:0005576">
    <property type="term" value="C:extracellular region"/>
    <property type="evidence" value="ECO:0007669"/>
    <property type="project" value="InterPro"/>
</dbReference>
<dbReference type="Proteomes" id="UP000293369">
    <property type="component" value="Unassembled WGS sequence"/>
</dbReference>
<name>A0A4Q7CWB8_9PSED</name>
<dbReference type="EMBL" id="SGFE01000044">
    <property type="protein sequence ID" value="RZI29951.1"/>
    <property type="molecule type" value="Genomic_DNA"/>
</dbReference>
<accession>A0A4Q7CWB8</accession>
<dbReference type="Gene3D" id="2.170.140.10">
    <property type="entry name" value="Chitin binding domain"/>
    <property type="match status" value="1"/>
</dbReference>
<comment type="caution">
    <text evidence="3">The sequence shown here is derived from an EMBL/GenBank/DDBJ whole genome shotgun (WGS) entry which is preliminary data.</text>
</comment>